<protein>
    <submittedName>
        <fullName evidence="1">Uncharacterized protein</fullName>
    </submittedName>
</protein>
<gene>
    <name evidence="1" type="ORF">XELAEV_18004914mg</name>
</gene>
<dbReference type="Proteomes" id="UP000694892">
    <property type="component" value="Chromosome 1L"/>
</dbReference>
<organism evidence="1 2">
    <name type="scientific">Xenopus laevis</name>
    <name type="common">African clawed frog</name>
    <dbReference type="NCBI Taxonomy" id="8355"/>
    <lineage>
        <taxon>Eukaryota</taxon>
        <taxon>Metazoa</taxon>
        <taxon>Chordata</taxon>
        <taxon>Craniata</taxon>
        <taxon>Vertebrata</taxon>
        <taxon>Euteleostomi</taxon>
        <taxon>Amphibia</taxon>
        <taxon>Batrachia</taxon>
        <taxon>Anura</taxon>
        <taxon>Pipoidea</taxon>
        <taxon>Pipidae</taxon>
        <taxon>Xenopodinae</taxon>
        <taxon>Xenopus</taxon>
        <taxon>Xenopus</taxon>
    </lineage>
</organism>
<reference evidence="2" key="1">
    <citation type="journal article" date="2016" name="Nature">
        <title>Genome evolution in the allotetraploid frog Xenopus laevis.</title>
        <authorList>
            <person name="Session A.M."/>
            <person name="Uno Y."/>
            <person name="Kwon T."/>
            <person name="Chapman J.A."/>
            <person name="Toyoda A."/>
            <person name="Takahashi S."/>
            <person name="Fukui A."/>
            <person name="Hikosaka A."/>
            <person name="Suzuki A."/>
            <person name="Kondo M."/>
            <person name="van Heeringen S.J."/>
            <person name="Quigley I."/>
            <person name="Heinz S."/>
            <person name="Ogino H."/>
            <person name="Ochi H."/>
            <person name="Hellsten U."/>
            <person name="Lyons J.B."/>
            <person name="Simakov O."/>
            <person name="Putnam N."/>
            <person name="Stites J."/>
            <person name="Kuroki Y."/>
            <person name="Tanaka T."/>
            <person name="Michiue T."/>
            <person name="Watanabe M."/>
            <person name="Bogdanovic O."/>
            <person name="Lister R."/>
            <person name="Georgiou G."/>
            <person name="Paranjpe S.S."/>
            <person name="van Kruijsbergen I."/>
            <person name="Shu S."/>
            <person name="Carlson J."/>
            <person name="Kinoshita T."/>
            <person name="Ohta Y."/>
            <person name="Mawaribuchi S."/>
            <person name="Jenkins J."/>
            <person name="Grimwood J."/>
            <person name="Schmutz J."/>
            <person name="Mitros T."/>
            <person name="Mozaffari S.V."/>
            <person name="Suzuki Y."/>
            <person name="Haramoto Y."/>
            <person name="Yamamoto T.S."/>
            <person name="Takagi C."/>
            <person name="Heald R."/>
            <person name="Miller K."/>
            <person name="Haudenschild C."/>
            <person name="Kitzman J."/>
            <person name="Nakayama T."/>
            <person name="Izutsu Y."/>
            <person name="Robert J."/>
            <person name="Fortriede J."/>
            <person name="Burns K."/>
            <person name="Lotay V."/>
            <person name="Karimi K."/>
            <person name="Yasuoka Y."/>
            <person name="Dichmann D.S."/>
            <person name="Flajnik M.F."/>
            <person name="Houston D.W."/>
            <person name="Shendure J."/>
            <person name="DuPasquier L."/>
            <person name="Vize P.D."/>
            <person name="Zorn A.M."/>
            <person name="Ito M."/>
            <person name="Marcotte E.M."/>
            <person name="Wallingford J.B."/>
            <person name="Ito Y."/>
            <person name="Asashima M."/>
            <person name="Ueno N."/>
            <person name="Matsuda Y."/>
            <person name="Veenstra G.J."/>
            <person name="Fujiyama A."/>
            <person name="Harland R.M."/>
            <person name="Taira M."/>
            <person name="Rokhsar D.S."/>
        </authorList>
    </citation>
    <scope>NUCLEOTIDE SEQUENCE [LARGE SCALE GENOMIC DNA]</scope>
    <source>
        <strain evidence="2">J</strain>
    </source>
</reference>
<accession>A0A974I2P7</accession>
<name>A0A974I2P7_XENLA</name>
<dbReference type="AlphaFoldDB" id="A0A974I2P7"/>
<proteinExistence type="predicted"/>
<sequence length="105" mass="11658">MGIHAYCTSLLANHHWGITYSRGSHRDKVTGIKRVNVPSTNRGMLYNVITFLTLFQINACIQCVCMVSTAALPCFMAGILDMQGQRFTKYLVGSIILNDQLTSNT</sequence>
<evidence type="ECO:0000313" key="2">
    <source>
        <dbReference type="Proteomes" id="UP000694892"/>
    </source>
</evidence>
<dbReference type="EMBL" id="CM004466">
    <property type="protein sequence ID" value="OCT99123.1"/>
    <property type="molecule type" value="Genomic_DNA"/>
</dbReference>
<evidence type="ECO:0000313" key="1">
    <source>
        <dbReference type="EMBL" id="OCT99123.1"/>
    </source>
</evidence>